<dbReference type="Pfam" id="PF10782">
    <property type="entry name" value="zf-C2HCIx2C"/>
    <property type="match status" value="1"/>
</dbReference>
<keyword evidence="1" id="KW-0862">Zinc</keyword>
<dbReference type="EMBL" id="NEFX01000001">
    <property type="protein sequence ID" value="OTW32114.1"/>
    <property type="molecule type" value="Genomic_DNA"/>
</dbReference>
<sequence length="64" mass="7527">MMIVFTETKKRAVSKIDQLMNQYCEQCMIKTHIRQSQNKTKAHHFCIKECSVGKQIQQLGNELQ</sequence>
<keyword evidence="4" id="KW-1185">Reference proteome</keyword>
<dbReference type="eggNOG" id="ENOG50331EA">
    <property type="taxonomic scope" value="Bacteria"/>
</dbReference>
<dbReference type="Proteomes" id="UP001065705">
    <property type="component" value="Chromosome"/>
</dbReference>
<dbReference type="InterPro" id="IPR019718">
    <property type="entry name" value="DUF2602"/>
</dbReference>
<evidence type="ECO:0000313" key="3">
    <source>
        <dbReference type="EMBL" id="UXU56253.1"/>
    </source>
</evidence>
<evidence type="ECO:0000313" key="4">
    <source>
        <dbReference type="Proteomes" id="UP000195208"/>
    </source>
</evidence>
<dbReference type="EMBL" id="WMFL01000083">
    <property type="protein sequence ID" value="NJI03330.1"/>
    <property type="molecule type" value="Genomic_DNA"/>
</dbReference>
<reference evidence="2 4" key="1">
    <citation type="submission" date="2017-04" db="EMBL/GenBank/DDBJ databases">
        <title>Staphylococcus agnetis, a potential pathogen in the broiler production.</title>
        <authorList>
            <person name="Poulsen L."/>
        </authorList>
    </citation>
    <scope>NUCLEOTIDE SEQUENCE [LARGE SCALE GENOMIC DNA]</scope>
    <source>
        <strain evidence="2 4">723_310714_2_2_spleen</strain>
    </source>
</reference>
<dbReference type="GO" id="GO:0008270">
    <property type="term" value="F:zinc ion binding"/>
    <property type="evidence" value="ECO:0007669"/>
    <property type="project" value="UniProtKB-KW"/>
</dbReference>
<dbReference type="EMBL" id="CP094809">
    <property type="protein sequence ID" value="UXU56253.1"/>
    <property type="molecule type" value="Genomic_DNA"/>
</dbReference>
<evidence type="ECO:0000313" key="1">
    <source>
        <dbReference type="EMBL" id="NJI03330.1"/>
    </source>
</evidence>
<keyword evidence="1" id="KW-0863">Zinc-finger</keyword>
<reference evidence="3" key="3">
    <citation type="submission" date="2022-03" db="EMBL/GenBank/DDBJ databases">
        <title>Comparative Genomics of East African Camel-Associated Staphylococcaceae spp.: Diversity and Inheritance of Traits Involved in Host-Pathogen Interactions.</title>
        <authorList>
            <person name="Akarsu H."/>
            <person name="Liljander A."/>
            <person name="Younan M."/>
            <person name="Brodard I."/>
            <person name="Glucks I."/>
            <person name="Labroussaa F."/>
            <person name="Overesch G."/>
            <person name="Kuhnert P."/>
            <person name="Perreten V."/>
            <person name="Drexler J.F."/>
            <person name="Corman V.M."/>
            <person name="Falquet L."/>
            <person name="Jores J."/>
        </authorList>
    </citation>
    <scope>NUCLEOTIDE SEQUENCE</scope>
    <source>
        <strain evidence="3">IVB6197</strain>
    </source>
</reference>
<reference evidence="1" key="2">
    <citation type="submission" date="2019-11" db="EMBL/GenBank/DDBJ databases">
        <title>Whole genome comparisons of Staphylococcus agnetis isolates from cattle and chickens.</title>
        <authorList>
            <person name="Rhoads D."/>
            <person name="Shwani A."/>
            <person name="Adkins P."/>
            <person name="Calcutt M."/>
            <person name="Middleton J."/>
        </authorList>
    </citation>
    <scope>NUCLEOTIDE SEQUENCE</scope>
    <source>
        <strain evidence="1">1387</strain>
    </source>
</reference>
<accession>A0A085UHP4</accession>
<keyword evidence="1" id="KW-0479">Metal-binding</keyword>
<dbReference type="Proteomes" id="UP000195208">
    <property type="component" value="Unassembled WGS sequence"/>
</dbReference>
<organism evidence="1 5">
    <name type="scientific">Staphylococcus agnetis</name>
    <dbReference type="NCBI Taxonomy" id="985762"/>
    <lineage>
        <taxon>Bacteria</taxon>
        <taxon>Bacillati</taxon>
        <taxon>Bacillota</taxon>
        <taxon>Bacilli</taxon>
        <taxon>Bacillales</taxon>
        <taxon>Staphylococcaceae</taxon>
        <taxon>Staphylococcus</taxon>
    </lineage>
</organism>
<proteinExistence type="predicted"/>
<evidence type="ECO:0000313" key="2">
    <source>
        <dbReference type="EMBL" id="OTW32114.1"/>
    </source>
</evidence>
<dbReference type="Proteomes" id="UP000646308">
    <property type="component" value="Unassembled WGS sequence"/>
</dbReference>
<name>A0A085UHP4_9STAP</name>
<protein>
    <submittedName>
        <fullName evidence="1">Zinc-finger domain-containing protein</fullName>
    </submittedName>
</protein>
<evidence type="ECO:0000313" key="5">
    <source>
        <dbReference type="Proteomes" id="UP000646308"/>
    </source>
</evidence>
<dbReference type="AlphaFoldDB" id="A0A085UHP4"/>
<gene>
    <name evidence="2" type="ORF">B9M88_00110</name>
    <name evidence="1" type="ORF">GLV84_10870</name>
    <name evidence="3" type="ORF">MUA95_06660</name>
</gene>